<dbReference type="PANTHER" id="PTHR43403">
    <property type="entry name" value="NAD-SPECIFIC GLUTAMATE DEHYDROGENASE"/>
    <property type="match status" value="1"/>
</dbReference>
<dbReference type="GO" id="GO:0004352">
    <property type="term" value="F:glutamate dehydrogenase (NAD+) activity"/>
    <property type="evidence" value="ECO:0007669"/>
    <property type="project" value="InterPro"/>
</dbReference>
<feature type="domain" description="NAD-glutamate dehydrogenase ACT3" evidence="6">
    <location>
        <begin position="552"/>
        <end position="627"/>
    </location>
</feature>
<dbReference type="InterPro" id="IPR007780">
    <property type="entry name" value="NAD_Glu_DH_bac"/>
</dbReference>
<dbReference type="SUPFAM" id="SSF51735">
    <property type="entry name" value="NAD(P)-binding Rossmann-fold domains"/>
    <property type="match status" value="1"/>
</dbReference>
<dbReference type="Pfam" id="PF05088">
    <property type="entry name" value="Bac_GDH_CD"/>
    <property type="match status" value="1"/>
</dbReference>
<keyword evidence="8" id="KW-1185">Reference proteome</keyword>
<dbReference type="Pfam" id="PF21073">
    <property type="entry name" value="GDH_HM1"/>
    <property type="match status" value="1"/>
</dbReference>
<evidence type="ECO:0000313" key="7">
    <source>
        <dbReference type="EMBL" id="OKL44440.1"/>
    </source>
</evidence>
<dbReference type="InterPro" id="IPR049056">
    <property type="entry name" value="NAD_Glu_DH_HM3"/>
</dbReference>
<dbReference type="InterPro" id="IPR028971">
    <property type="entry name" value="NAD-GDH_cat"/>
</dbReference>
<dbReference type="GO" id="GO:0004069">
    <property type="term" value="F:L-aspartate:2-oxoglutarate aminotransferase activity"/>
    <property type="evidence" value="ECO:0007669"/>
    <property type="project" value="InterPro"/>
</dbReference>
<evidence type="ECO:0000259" key="4">
    <source>
        <dbReference type="Pfam" id="PF21075"/>
    </source>
</evidence>
<reference evidence="7 8" key="1">
    <citation type="submission" date="2016-03" db="EMBL/GenBank/DDBJ databases">
        <title>Genome sequence of Nesiotobacter sp. nov., a moderately halophilic alphaproteobacterium isolated from the Yellow Sea, China.</title>
        <authorList>
            <person name="Zhang G."/>
            <person name="Zhang R."/>
        </authorList>
    </citation>
    <scope>NUCLEOTIDE SEQUENCE [LARGE SCALE GENOMIC DNA]</scope>
    <source>
        <strain evidence="7 8">WB1-6</strain>
    </source>
</reference>
<dbReference type="Pfam" id="PF21078">
    <property type="entry name" value="GDH_HM3"/>
    <property type="match status" value="1"/>
</dbReference>
<keyword evidence="1" id="KW-0560">Oxidoreductase</keyword>
<dbReference type="RefSeq" id="WP_028480552.1">
    <property type="nucleotide sequence ID" value="NZ_LVVZ01000014.1"/>
</dbReference>
<dbReference type="GO" id="GO:0006538">
    <property type="term" value="P:L-glutamate catabolic process"/>
    <property type="evidence" value="ECO:0007669"/>
    <property type="project" value="InterPro"/>
</dbReference>
<dbReference type="InterPro" id="IPR024727">
    <property type="entry name" value="NAD_Glu_DH_N_ACT1"/>
</dbReference>
<dbReference type="InterPro" id="IPR049058">
    <property type="entry name" value="NAD_Glu_DH_HM2"/>
</dbReference>
<evidence type="ECO:0000259" key="6">
    <source>
        <dbReference type="Pfam" id="PF21077"/>
    </source>
</evidence>
<feature type="domain" description="NAD-specific glutamate dehydrogenase C-terminal" evidence="3">
    <location>
        <begin position="1269"/>
        <end position="1597"/>
    </location>
</feature>
<dbReference type="InterPro" id="IPR049064">
    <property type="entry name" value="NAD_Glu_DH_ACT3"/>
</dbReference>
<proteinExistence type="predicted"/>
<feature type="domain" description="NAD-glutamate dehydrogenase ACT2" evidence="5">
    <location>
        <begin position="407"/>
        <end position="496"/>
    </location>
</feature>
<dbReference type="SUPFAM" id="SSF53223">
    <property type="entry name" value="Aminoacid dehydrogenase-like, N-terminal domain"/>
    <property type="match status" value="1"/>
</dbReference>
<dbReference type="Pfam" id="PF21079">
    <property type="entry name" value="GDH_HM2"/>
    <property type="match status" value="1"/>
</dbReference>
<comment type="caution">
    <text evidence="7">The sequence shown here is derived from an EMBL/GenBank/DDBJ whole genome shotgun (WGS) entry which is preliminary data.</text>
</comment>
<feature type="domain" description="NAD-glutamate dehydrogenase catalytic" evidence="2">
    <location>
        <begin position="730"/>
        <end position="1224"/>
    </location>
</feature>
<dbReference type="Pfam" id="PF21077">
    <property type="entry name" value="GDH_ACT3"/>
    <property type="match status" value="1"/>
</dbReference>
<dbReference type="Pfam" id="PF21075">
    <property type="entry name" value="GDH_ACT1"/>
    <property type="match status" value="1"/>
</dbReference>
<evidence type="ECO:0000259" key="3">
    <source>
        <dbReference type="Pfam" id="PF21074"/>
    </source>
</evidence>
<dbReference type="Proteomes" id="UP000185783">
    <property type="component" value="Unassembled WGS sequence"/>
</dbReference>
<dbReference type="InterPro" id="IPR049059">
    <property type="entry name" value="NAD_Glu_DH_HM1"/>
</dbReference>
<dbReference type="STRING" id="197461.A3843_08610"/>
<dbReference type="InterPro" id="IPR049062">
    <property type="entry name" value="NAD_Glu_DH_ACT2"/>
</dbReference>
<gene>
    <name evidence="7" type="ORF">A3843_08610</name>
</gene>
<dbReference type="PANTHER" id="PTHR43403:SF1">
    <property type="entry name" value="NAD-SPECIFIC GLUTAMATE DEHYDROGENASE"/>
    <property type="match status" value="1"/>
</dbReference>
<dbReference type="EMBL" id="LVVZ01000014">
    <property type="protein sequence ID" value="OKL44440.1"/>
    <property type="molecule type" value="Genomic_DNA"/>
</dbReference>
<sequence>MSDAAALAKETLIDDTCALLKDEGDALPRFACDLFAHADAEDIAQYDSEELSLLASATWADFQQHPLGTQRIGVFDVAGKRQSSRLNNVTIVEILNDNMPFLVSSVMGHLTVNGYEPQLVLHPLFVVERDEQGQLQEFHGTHGPSGPSARRESLIHIHIARLDVEEQRLALEEALKKVLQDVRCAVKDWQPMRGRLQQAIEDYTNTRTPYSKAQLDEAIQFLEWMAADNFTLLGMREFIFEGGVEQGDLSFVQGTGLGLLADPEVRVLRRGSEFVVMTPEIRDFLLNPEPLIIAKANVKSRVHRPVHMDYIGVKLFNEEGVLTGELRIVGLFTSTAYTRSTSSIPYIRQKVAQVMKLHGFDPESHSGRALRNVLEEYPRDDLFQIDQETLYEFSKAILQLGERPRIRVLSRRDKFDRFVSILAFIPRDRFTTKIRQRVGAYMADVFDGRVSAWYISYPEGPLVRVHYIIGRDSGVTPNPAQNELENAVARIISSWEDQLSEALRAMHEPTTARTLYHRFNGAFDGSYTAVTDPETALEDIRCLEQLGRRRPLLIRFYKRDPENLQQLSLRTYHTNSPLALSSRVPVLENMGFQVINERTYRVNPADCDMCYLHDTTLTVAGETRHDFREEDIERLGALFLAVWNGLAESDGYNALALNAGLAWRDIAVLRALSKYLRQAGILYSEDYMWGALNRYPAISRDLVDYFHTRFDPTMDEAAREKQSSELRDRIVTALDSVESLDDDRIIRRFQNLIDGLLRTNFYQLDDNGLPKSTFAFKLAPHKLESLPKPLPYREMFVYSPRVEGVHMRFGTVARGGLRWSDRAQDFRTEVLGLVKAQQVKNAVIVPVGAKGGFLPKQLPKAGSREEIFAEGTEAYKIFIGSLLDLTDNLDGDAIVPPTEVVRHDSDDPYLVVAADKGTATFSDTANGISQGRDFWLGDAFASGGSAGYDHKKMGITARGAWEAVKRHFREMDRDIQREPFTACGVGDMSGDVFGNGMLLSKATRLVAAFDHRDIFIDPDPDPAVSWEERKRLFDLGRSSWQDYDTSLISEGGGVYSRKAKHIELSAQAQALLGLASAKCSPQDVMTAILKMKADLLWFGGIGTYVRASSETNADVGDRGNDSIRVAASDLQVKVIGEGANLGITQKARIEFARAGGRCNSDAIDNSAGVNSSDMEVNIKIALGAAVKAGLLTLDDRNALLADMTEDVANLVLRNNYLQTLSISLCQRRGLEDTGYQIRMMRQLERQDLLDRTVEDLPDDMTIEERMKQGEGLSRPEIGVLLAYAKLTLYDKLLQSSVPDDDYLAKELYRYFPPQMREEYAKEIEGHRLRREIISTMLANSIINRGGPTFVIRLMDQAGATEAEIATAFSAVRDAYGLTDLNEQINALDTVVSGEVQLDLYEAVQDLVHSQVLWFLRNVSFEDGIEAAVNRFHTDVESLSPRLEAFLPDADAKSLTEETERLVMAGVTAQIAGRVARLSAEVMIPDIVLVAEKTGHKTEDVAACFFQLAEEFSFSRIDELSRDFSIRDYYDGLAMDRARSILAEAHRTLTAQAIVHAGGLNGWLADRHEKVQRTKMAVQEILENDLSVSKFSVAASMLAELAN</sequence>
<dbReference type="PIRSF" id="PIRSF036761">
    <property type="entry name" value="GDH_Mll4104"/>
    <property type="match status" value="1"/>
</dbReference>
<dbReference type="InterPro" id="IPR046346">
    <property type="entry name" value="Aminoacid_DH-like_N_sf"/>
</dbReference>
<dbReference type="Pfam" id="PF21076">
    <property type="entry name" value="GDH_ACT2"/>
    <property type="match status" value="1"/>
</dbReference>
<protein>
    <submittedName>
        <fullName evidence="7">NAD-glutamate dehydrogenase</fullName>
    </submittedName>
</protein>
<dbReference type="InterPro" id="IPR036291">
    <property type="entry name" value="NAD(P)-bd_dom_sf"/>
</dbReference>
<dbReference type="Pfam" id="PF21074">
    <property type="entry name" value="GDH_C"/>
    <property type="match status" value="1"/>
</dbReference>
<organism evidence="7 8">
    <name type="scientific">Pseudovibrio exalbescens</name>
    <dbReference type="NCBI Taxonomy" id="197461"/>
    <lineage>
        <taxon>Bacteria</taxon>
        <taxon>Pseudomonadati</taxon>
        <taxon>Pseudomonadota</taxon>
        <taxon>Alphaproteobacteria</taxon>
        <taxon>Hyphomicrobiales</taxon>
        <taxon>Stappiaceae</taxon>
        <taxon>Pseudovibrio</taxon>
    </lineage>
</organism>
<dbReference type="Gene3D" id="3.40.50.720">
    <property type="entry name" value="NAD(P)-binding Rossmann-like Domain"/>
    <property type="match status" value="1"/>
</dbReference>
<accession>A0A1U7JI66</accession>
<evidence type="ECO:0000259" key="2">
    <source>
        <dbReference type="Pfam" id="PF05088"/>
    </source>
</evidence>
<evidence type="ECO:0000313" key="8">
    <source>
        <dbReference type="Proteomes" id="UP000185783"/>
    </source>
</evidence>
<evidence type="ECO:0000259" key="5">
    <source>
        <dbReference type="Pfam" id="PF21076"/>
    </source>
</evidence>
<dbReference type="InterPro" id="IPR048381">
    <property type="entry name" value="GDH_C"/>
</dbReference>
<evidence type="ECO:0000256" key="1">
    <source>
        <dbReference type="ARBA" id="ARBA00023002"/>
    </source>
</evidence>
<feature type="domain" description="NAD-glutamate dehydrogenase N-terminal ACT1" evidence="4">
    <location>
        <begin position="30"/>
        <end position="175"/>
    </location>
</feature>
<name>A0A1U7JI66_9HYPH</name>